<comment type="caution">
    <text evidence="11">The sequence shown here is derived from an EMBL/GenBank/DDBJ whole genome shotgun (WGS) entry which is preliminary data.</text>
</comment>
<name>A0ABR3VMI0_HUMIN</name>
<dbReference type="InterPro" id="IPR051628">
    <property type="entry name" value="LUBAC_E3_Ligases"/>
</dbReference>
<keyword evidence="12" id="KW-1185">Reference proteome</keyword>
<proteinExistence type="predicted"/>
<dbReference type="EMBL" id="JAZGSY010000025">
    <property type="protein sequence ID" value="KAL1843084.1"/>
    <property type="molecule type" value="Genomic_DNA"/>
</dbReference>
<feature type="coiled-coil region" evidence="8">
    <location>
        <begin position="228"/>
        <end position="262"/>
    </location>
</feature>
<dbReference type="PANTHER" id="PTHR22770">
    <property type="entry name" value="UBIQUITIN CONJUGATING ENZYME 7 INTERACTING PROTEIN-RELATED"/>
    <property type="match status" value="1"/>
</dbReference>
<reference evidence="11 12" key="1">
    <citation type="journal article" date="2024" name="Commun. Biol.">
        <title>Comparative genomic analysis of thermophilic fungi reveals convergent evolutionary adaptations and gene losses.</title>
        <authorList>
            <person name="Steindorff A.S."/>
            <person name="Aguilar-Pontes M.V."/>
            <person name="Robinson A.J."/>
            <person name="Andreopoulos B."/>
            <person name="LaButti K."/>
            <person name="Kuo A."/>
            <person name="Mondo S."/>
            <person name="Riley R."/>
            <person name="Otillar R."/>
            <person name="Haridas S."/>
            <person name="Lipzen A."/>
            <person name="Grimwood J."/>
            <person name="Schmutz J."/>
            <person name="Clum A."/>
            <person name="Reid I.D."/>
            <person name="Moisan M.C."/>
            <person name="Butler G."/>
            <person name="Nguyen T.T.M."/>
            <person name="Dewar K."/>
            <person name="Conant G."/>
            <person name="Drula E."/>
            <person name="Henrissat B."/>
            <person name="Hansel C."/>
            <person name="Singer S."/>
            <person name="Hutchinson M.I."/>
            <person name="de Vries R.P."/>
            <person name="Natvig D.O."/>
            <person name="Powell A.J."/>
            <person name="Tsang A."/>
            <person name="Grigoriev I.V."/>
        </authorList>
    </citation>
    <scope>NUCLEOTIDE SEQUENCE [LARGE SCALE GENOMIC DNA]</scope>
    <source>
        <strain evidence="11 12">CBS 620.91</strain>
    </source>
</reference>
<evidence type="ECO:0000256" key="2">
    <source>
        <dbReference type="ARBA" id="ARBA00022679"/>
    </source>
</evidence>
<keyword evidence="6" id="KW-0833">Ubl conjugation pathway</keyword>
<feature type="compositionally biased region" description="Basic and acidic residues" evidence="9">
    <location>
        <begin position="529"/>
        <end position="538"/>
    </location>
</feature>
<keyword evidence="7" id="KW-0862">Zinc</keyword>
<protein>
    <recommendedName>
        <fullName evidence="10">RING-type domain-containing protein</fullName>
    </recommendedName>
</protein>
<evidence type="ECO:0000256" key="7">
    <source>
        <dbReference type="ARBA" id="ARBA00022833"/>
    </source>
</evidence>
<keyword evidence="2" id="KW-0808">Transferase</keyword>
<keyword evidence="8" id="KW-0175">Coiled coil</keyword>
<feature type="region of interest" description="Disordered" evidence="9">
    <location>
        <begin position="845"/>
        <end position="864"/>
    </location>
</feature>
<accession>A0ABR3VMI0</accession>
<keyword evidence="4" id="KW-0677">Repeat</keyword>
<dbReference type="InterPro" id="IPR044066">
    <property type="entry name" value="TRIAD_supradom"/>
</dbReference>
<gene>
    <name evidence="11" type="ORF">VTJ49DRAFT_3219</name>
</gene>
<dbReference type="InterPro" id="IPR047544">
    <property type="entry name" value="RING-HC_RBR_RNF216"/>
</dbReference>
<feature type="region of interest" description="Disordered" evidence="9">
    <location>
        <begin position="192"/>
        <end position="214"/>
    </location>
</feature>
<comment type="pathway">
    <text evidence="1">Protein modification; protein ubiquitination.</text>
</comment>
<dbReference type="InterPro" id="IPR047546">
    <property type="entry name" value="Rcat_RBR_RNF216"/>
</dbReference>
<evidence type="ECO:0000256" key="3">
    <source>
        <dbReference type="ARBA" id="ARBA00022723"/>
    </source>
</evidence>
<feature type="region of interest" description="Disordered" evidence="9">
    <location>
        <begin position="529"/>
        <end position="584"/>
    </location>
</feature>
<dbReference type="CDD" id="cd20353">
    <property type="entry name" value="Rcat_RBR_RNF216"/>
    <property type="match status" value="1"/>
</dbReference>
<dbReference type="PROSITE" id="PS51873">
    <property type="entry name" value="TRIAD"/>
    <property type="match status" value="1"/>
</dbReference>
<organism evidence="11 12">
    <name type="scientific">Humicola insolens</name>
    <name type="common">Soft-rot fungus</name>
    <dbReference type="NCBI Taxonomy" id="85995"/>
    <lineage>
        <taxon>Eukaryota</taxon>
        <taxon>Fungi</taxon>
        <taxon>Dikarya</taxon>
        <taxon>Ascomycota</taxon>
        <taxon>Pezizomycotina</taxon>
        <taxon>Sordariomycetes</taxon>
        <taxon>Sordariomycetidae</taxon>
        <taxon>Sordariales</taxon>
        <taxon>Chaetomiaceae</taxon>
        <taxon>Mycothermus</taxon>
    </lineage>
</organism>
<evidence type="ECO:0000256" key="8">
    <source>
        <dbReference type="SAM" id="Coils"/>
    </source>
</evidence>
<dbReference type="Gene3D" id="1.20.120.1750">
    <property type="match status" value="1"/>
</dbReference>
<dbReference type="InterPro" id="IPR047545">
    <property type="entry name" value="BRcat_RBR_RNF216"/>
</dbReference>
<dbReference type="CDD" id="cd16630">
    <property type="entry name" value="RING-HC_RBR_RNF216"/>
    <property type="match status" value="1"/>
</dbReference>
<feature type="domain" description="RING-type" evidence="10">
    <location>
        <begin position="266"/>
        <end position="489"/>
    </location>
</feature>
<evidence type="ECO:0000256" key="6">
    <source>
        <dbReference type="ARBA" id="ARBA00022786"/>
    </source>
</evidence>
<evidence type="ECO:0000256" key="9">
    <source>
        <dbReference type="SAM" id="MobiDB-lite"/>
    </source>
</evidence>
<evidence type="ECO:0000259" key="10">
    <source>
        <dbReference type="PROSITE" id="PS51873"/>
    </source>
</evidence>
<feature type="coiled-coil region" evidence="8">
    <location>
        <begin position="895"/>
        <end position="929"/>
    </location>
</feature>
<dbReference type="CDD" id="cd20339">
    <property type="entry name" value="BRcat_RBR_RNF216"/>
    <property type="match status" value="1"/>
</dbReference>
<evidence type="ECO:0000256" key="5">
    <source>
        <dbReference type="ARBA" id="ARBA00022771"/>
    </source>
</evidence>
<evidence type="ECO:0000313" key="11">
    <source>
        <dbReference type="EMBL" id="KAL1843084.1"/>
    </source>
</evidence>
<keyword evidence="5" id="KW-0863">Zinc-finger</keyword>
<dbReference type="Pfam" id="PF26200">
    <property type="entry name" value="Rcat_RNF216"/>
    <property type="match status" value="1"/>
</dbReference>
<dbReference type="PANTHER" id="PTHR22770:SF47">
    <property type="entry name" value="E3 UBIQUITIN-PROTEIN LIGASE RNF216"/>
    <property type="match status" value="1"/>
</dbReference>
<dbReference type="SUPFAM" id="SSF57850">
    <property type="entry name" value="RING/U-box"/>
    <property type="match status" value="1"/>
</dbReference>
<evidence type="ECO:0000256" key="4">
    <source>
        <dbReference type="ARBA" id="ARBA00022737"/>
    </source>
</evidence>
<dbReference type="Proteomes" id="UP001583172">
    <property type="component" value="Unassembled WGS sequence"/>
</dbReference>
<sequence length="948" mass="104918">MKLLGLLDFSMARKLSTSDGFENMAPDFLLNPADGLGPDEQDDEIARCEDAVRDCFPDICPDFLNDQGHLHLWDSHAVISAILDDIEKGKSYPKRESKLKRKRDEEKEFEKVEEDPEEAARKKFAAMDPRLASKDRIYVISYIQTAKTLLKDEFPQLYANHVETVLKQHDYKIYPAYLELDKATWDPAAAPAQVKKGRGSGRRSTQAAGAARVSQMEPDKDAVAAFEAARKECRAKAEVRNAKELEKKLAEEAERANFERAKAEGTVAECGCCFDELALNRMVHCDASGTVHWFCLECAKKMAEHVIGNSQYILRCMAMDGCEATFARDQRDRFLDDKMTKALDKIEQEAVIRMAGIENLVQCPFCDYAAEYPPVEENKEFKCENPDCCIISCRLCRDETHIPQTCKEAASERGVSARRLIEEAMSAALIRKCNKCGTPFIKENGCNKMRCTRSGCGNTQCYVCSKSCDYSHFDDPSRGGRRGNCPLFDSVEDRHRDEVNRAEEEARKKVVESNPSVDVEMLKIQFSDKVKEDEERRKGPPNVYPPIEHFDRRPFGFADYQPRAATPGQSPQGQGRENPNAQLPQVQPVQQPPLAARAGLLVQARPLEGPQPQVQPLDMRRQLQPAPILPQALAAAGPAPTLHPSVNAAVTLPRVSGPADNNSFAVLNPPNDRKLPHPEREKVVAPADAPAPADAAAIPIRPAQLPTAQQSPFARFRQNLAAAVASRPEPGQPAAAAPAPAVPSAFYRPFQPLPAQPPISAAAGPAQQPGGHARQVPLLFPFPSPPQVPPVADFLQQIQAQDLFLSDITAKVNQLSNNIAAAQASLGLDPTPQPVAPLPGVIHTPPAPAPAPAPGGGLNGPHPRLPPVQLPPLPPSPHPQGILQAMQQRQIWLAREMARQNLLQTEQKIREVKQRRVELLRKQQQLMRHLPVELWTDEQRRMQLLFQE</sequence>
<keyword evidence="3" id="KW-0479">Metal-binding</keyword>
<feature type="compositionally biased region" description="Polar residues" evidence="9">
    <location>
        <begin position="567"/>
        <end position="577"/>
    </location>
</feature>
<evidence type="ECO:0000313" key="12">
    <source>
        <dbReference type="Proteomes" id="UP001583172"/>
    </source>
</evidence>
<evidence type="ECO:0000256" key="1">
    <source>
        <dbReference type="ARBA" id="ARBA00004906"/>
    </source>
</evidence>